<accession>Q04292</accession>
<protein>
    <submittedName>
        <fullName evidence="1">H.polymorpha DL1 DNA for region containing 9 open reading frames</fullName>
    </submittedName>
</protein>
<dbReference type="EMBL" id="X58862">
    <property type="protein sequence ID" value="CAA41670.1"/>
    <property type="molecule type" value="Genomic_DNA"/>
</dbReference>
<dbReference type="InterPro" id="IPR036117">
    <property type="entry name" value="DhaL_dom_sf"/>
</dbReference>
<dbReference type="AlphaFoldDB" id="Q04292"/>
<dbReference type="SUPFAM" id="SSF101473">
    <property type="entry name" value="DhaL-like"/>
    <property type="match status" value="1"/>
</dbReference>
<reference evidence="1" key="1">
    <citation type="submission" date="1991-04" db="EMBL/GenBank/DDBJ databases">
        <authorList>
            <person name="Krutilina A.I."/>
        </authorList>
    </citation>
    <scope>NUCLEOTIDE SEQUENCE</scope>
    <source>
        <strain evidence="1">DL1</strain>
    </source>
</reference>
<evidence type="ECO:0000313" key="1">
    <source>
        <dbReference type="EMBL" id="CAA41670.1"/>
    </source>
</evidence>
<dbReference type="PIR" id="S14883">
    <property type="entry name" value="S14883"/>
</dbReference>
<name>Q04292_PICAN</name>
<dbReference type="GO" id="GO:0004371">
    <property type="term" value="F:glycerone kinase activity"/>
    <property type="evidence" value="ECO:0007669"/>
    <property type="project" value="InterPro"/>
</dbReference>
<reference evidence="1" key="2">
    <citation type="journal article" name="Nucleic Acids Res.">
        <title>Nucleotide sequence of Hansenula polymorpha DNA region complementing DAK-.</title>
        <authorList>
            <person name="Krutilina A.I."/>
            <person name="Seregina S.A."/>
            <person name="Tikhomirova L.P."/>
            <person name="Kryukov V.M."/>
        </authorList>
    </citation>
    <scope>NUCLEOTIDE SEQUENCE</scope>
    <source>
        <strain evidence="1">DL1</strain>
    </source>
</reference>
<dbReference type="GO" id="GO:0006071">
    <property type="term" value="P:glycerol metabolic process"/>
    <property type="evidence" value="ECO:0007669"/>
    <property type="project" value="InterPro"/>
</dbReference>
<sequence>MELVVHNGRMGGEVRVVRHRRSASERRVATSKVRFSSSTVKAVLESGCKKLLTKEPKITLYDTVAGDGDCGETLANGPHASWTCWLPTSWRSQTVFGV</sequence>
<dbReference type="Gene3D" id="1.25.40.340">
    <property type="match status" value="1"/>
</dbReference>
<proteinExistence type="predicted"/>
<organism evidence="1">
    <name type="scientific">Pichia angusta</name>
    <name type="common">Yeast</name>
    <name type="synonym">Hansenula polymorpha</name>
    <dbReference type="NCBI Taxonomy" id="870730"/>
    <lineage>
        <taxon>Eukaryota</taxon>
        <taxon>Fungi</taxon>
        <taxon>Dikarya</taxon>
        <taxon>Ascomycota</taxon>
        <taxon>Saccharomycotina</taxon>
        <taxon>Pichiomycetes</taxon>
        <taxon>Pichiales</taxon>
        <taxon>Pichiaceae</taxon>
        <taxon>Ogataea</taxon>
    </lineage>
</organism>